<comment type="subcellular location">
    <subcellularLocation>
        <location evidence="11">Cytoplasm</location>
    </subcellularLocation>
</comment>
<evidence type="ECO:0000256" key="11">
    <source>
        <dbReference type="HAMAP-Rule" id="MF_01547"/>
    </source>
</evidence>
<dbReference type="AlphaFoldDB" id="A0A7X5AM61"/>
<evidence type="ECO:0000256" key="7">
    <source>
        <dbReference type="ARBA" id="ARBA00041129"/>
    </source>
</evidence>
<feature type="binding site" evidence="11">
    <location>
        <position position="137"/>
    </location>
    <ligand>
        <name>S-adenosyl-L-methionine</name>
        <dbReference type="ChEBI" id="CHEBI:59789"/>
    </ligand>
</feature>
<dbReference type="EMBL" id="WUTS01000001">
    <property type="protein sequence ID" value="NAW14177.1"/>
    <property type="molecule type" value="Genomic_DNA"/>
</dbReference>
<gene>
    <name evidence="11 13" type="primary">rlmE</name>
    <name evidence="11" type="synonym">ftsJ</name>
    <name evidence="11" type="synonym">rrmJ</name>
    <name evidence="13" type="ORF">GRB80_15190</name>
</gene>
<dbReference type="HAMAP" id="MF_01547">
    <property type="entry name" value="RNA_methyltr_E"/>
    <property type="match status" value="1"/>
</dbReference>
<dbReference type="SUPFAM" id="SSF53335">
    <property type="entry name" value="S-adenosyl-L-methionine-dependent methyltransferases"/>
    <property type="match status" value="1"/>
</dbReference>
<evidence type="ECO:0000256" key="8">
    <source>
        <dbReference type="ARBA" id="ARBA00041995"/>
    </source>
</evidence>
<keyword evidence="11" id="KW-0963">Cytoplasm</keyword>
<reference evidence="13 14" key="1">
    <citation type="submission" date="2019-12" db="EMBL/GenBank/DDBJ databases">
        <title>Draft genome sequencing of Halomonas icarensis D1-1.</title>
        <authorList>
            <person name="Pandiyan K."/>
            <person name="Kushwaha P."/>
            <person name="Gowdham M."/>
            <person name="Chakdar H."/>
            <person name="Singh A."/>
            <person name="Kumar M."/>
            <person name="Saxena A.K."/>
        </authorList>
    </citation>
    <scope>NUCLEOTIDE SEQUENCE [LARGE SCALE GENOMIC DNA]</scope>
    <source>
        <strain evidence="13 14">D1-1</strain>
    </source>
</reference>
<keyword evidence="2 11" id="KW-0489">Methyltransferase</keyword>
<evidence type="ECO:0000256" key="6">
    <source>
        <dbReference type="ARBA" id="ARBA00038861"/>
    </source>
</evidence>
<evidence type="ECO:0000256" key="3">
    <source>
        <dbReference type="ARBA" id="ARBA00022679"/>
    </source>
</evidence>
<dbReference type="PANTHER" id="PTHR10920:SF18">
    <property type="entry name" value="RRNA METHYLTRANSFERASE 2, MITOCHONDRIAL"/>
    <property type="match status" value="1"/>
</dbReference>
<evidence type="ECO:0000313" key="13">
    <source>
        <dbReference type="EMBL" id="NAW14177.1"/>
    </source>
</evidence>
<dbReference type="InterPro" id="IPR029063">
    <property type="entry name" value="SAM-dependent_MTases_sf"/>
</dbReference>
<evidence type="ECO:0000256" key="10">
    <source>
        <dbReference type="ARBA" id="ARBA00048970"/>
    </source>
</evidence>
<protein>
    <recommendedName>
        <fullName evidence="7 11">Ribosomal RNA large subunit methyltransferase E</fullName>
        <ecNumber evidence="6 11">2.1.1.166</ecNumber>
    </recommendedName>
    <alternativeName>
        <fullName evidence="9 11">23S rRNA Um2552 methyltransferase</fullName>
    </alternativeName>
    <alternativeName>
        <fullName evidence="8 11">rRNA (uridine-2'-O-)-methyltransferase</fullName>
    </alternativeName>
</protein>
<feature type="binding site" evidence="11">
    <location>
        <position position="153"/>
    </location>
    <ligand>
        <name>S-adenosyl-L-methionine</name>
        <dbReference type="ChEBI" id="CHEBI:59789"/>
    </ligand>
</feature>
<keyword evidence="3 11" id="KW-0808">Transferase</keyword>
<dbReference type="Proteomes" id="UP000448235">
    <property type="component" value="Unassembled WGS sequence"/>
</dbReference>
<evidence type="ECO:0000256" key="2">
    <source>
        <dbReference type="ARBA" id="ARBA00022603"/>
    </source>
</evidence>
<keyword evidence="1 11" id="KW-0698">rRNA processing</keyword>
<evidence type="ECO:0000313" key="14">
    <source>
        <dbReference type="Proteomes" id="UP000448235"/>
    </source>
</evidence>
<comment type="caution">
    <text evidence="13">The sequence shown here is derived from an EMBL/GenBank/DDBJ whole genome shotgun (WGS) entry which is preliminary data.</text>
</comment>
<dbReference type="EC" id="2.1.1.166" evidence="6 11"/>
<comment type="similarity">
    <text evidence="11">Belongs to the class I-like SAM-binding methyltransferase superfamily. RNA methyltransferase RlmE family.</text>
</comment>
<dbReference type="GO" id="GO:0008650">
    <property type="term" value="F:rRNA (uridine-2'-O-)-methyltransferase activity"/>
    <property type="evidence" value="ECO:0007669"/>
    <property type="project" value="UniProtKB-UniRule"/>
</dbReference>
<sequence>MVRANRHAENVFGESAVSAGHSSALQYRFFAPRQVLSRYVPGDAVARSRTSSPASGKHSASKTSKGWLKEHFDDQYVQRSKLEGYRSRASYKLLELDEKDRLLVPGMTVIDLGAAPGGWSQVAAEKVGPEGVVIASDILEMDALAGVDFIQGDFTEEEILEAILATLGERPVDLVMSDMSPNMSGMAAIDQPQAMYLVELALDLAGQTLRPGGTFLAKVFQGEGFDEYLKALRGAFTRVVTRKPGASRARSREVYLLAQGFRG</sequence>
<dbReference type="PANTHER" id="PTHR10920">
    <property type="entry name" value="RIBOSOMAL RNA METHYLTRANSFERASE"/>
    <property type="match status" value="1"/>
</dbReference>
<comment type="function">
    <text evidence="5 11">Specifically methylates the uridine in position 2552 of 23S rRNA at the 2'-O position of the ribose in the fully assembled 50S ribosomal subunit.</text>
</comment>
<feature type="binding site" evidence="11">
    <location>
        <position position="178"/>
    </location>
    <ligand>
        <name>S-adenosyl-L-methionine</name>
        <dbReference type="ChEBI" id="CHEBI:59789"/>
    </ligand>
</feature>
<evidence type="ECO:0000259" key="12">
    <source>
        <dbReference type="Pfam" id="PF01728"/>
    </source>
</evidence>
<organism evidence="13 14">
    <name type="scientific">Halomonas icarae</name>
    <dbReference type="NCBI Taxonomy" id="2691040"/>
    <lineage>
        <taxon>Bacteria</taxon>
        <taxon>Pseudomonadati</taxon>
        <taxon>Pseudomonadota</taxon>
        <taxon>Gammaproteobacteria</taxon>
        <taxon>Oceanospirillales</taxon>
        <taxon>Halomonadaceae</taxon>
        <taxon>Halomonas</taxon>
    </lineage>
</organism>
<evidence type="ECO:0000256" key="9">
    <source>
        <dbReference type="ARBA" id="ARBA00042745"/>
    </source>
</evidence>
<dbReference type="NCBIfam" id="NF008390">
    <property type="entry name" value="PRK11188.1"/>
    <property type="match status" value="1"/>
</dbReference>
<evidence type="ECO:0000256" key="5">
    <source>
        <dbReference type="ARBA" id="ARBA00037569"/>
    </source>
</evidence>
<dbReference type="Pfam" id="PF01728">
    <property type="entry name" value="FtsJ"/>
    <property type="match status" value="1"/>
</dbReference>
<comment type="catalytic activity">
    <reaction evidence="10 11">
        <text>uridine(2552) in 23S rRNA + S-adenosyl-L-methionine = 2'-O-methyluridine(2552) in 23S rRNA + S-adenosyl-L-homocysteine + H(+)</text>
        <dbReference type="Rhea" id="RHEA:42720"/>
        <dbReference type="Rhea" id="RHEA-COMP:10202"/>
        <dbReference type="Rhea" id="RHEA-COMP:10203"/>
        <dbReference type="ChEBI" id="CHEBI:15378"/>
        <dbReference type="ChEBI" id="CHEBI:57856"/>
        <dbReference type="ChEBI" id="CHEBI:59789"/>
        <dbReference type="ChEBI" id="CHEBI:65315"/>
        <dbReference type="ChEBI" id="CHEBI:74478"/>
        <dbReference type="EC" id="2.1.1.166"/>
    </reaction>
</comment>
<name>A0A7X5AM61_9GAMM</name>
<feature type="domain" description="Ribosomal RNA methyltransferase FtsJ" evidence="12">
    <location>
        <begin position="85"/>
        <end position="261"/>
    </location>
</feature>
<dbReference type="FunFam" id="3.40.50.150:FF:000005">
    <property type="entry name" value="Ribosomal RNA large subunit methyltransferase E"/>
    <property type="match status" value="1"/>
</dbReference>
<feature type="binding site" evidence="11">
    <location>
        <position position="119"/>
    </location>
    <ligand>
        <name>S-adenosyl-L-methionine</name>
        <dbReference type="ChEBI" id="CHEBI:59789"/>
    </ligand>
</feature>
<keyword evidence="14" id="KW-1185">Reference proteome</keyword>
<dbReference type="InterPro" id="IPR015507">
    <property type="entry name" value="rRNA-MeTfrase_E"/>
</dbReference>
<dbReference type="InterPro" id="IPR050082">
    <property type="entry name" value="RNA_methyltr_RlmE"/>
</dbReference>
<evidence type="ECO:0000256" key="4">
    <source>
        <dbReference type="ARBA" id="ARBA00022691"/>
    </source>
</evidence>
<dbReference type="GO" id="GO:0005737">
    <property type="term" value="C:cytoplasm"/>
    <property type="evidence" value="ECO:0007669"/>
    <property type="project" value="UniProtKB-SubCell"/>
</dbReference>
<evidence type="ECO:0000256" key="1">
    <source>
        <dbReference type="ARBA" id="ARBA00022552"/>
    </source>
</evidence>
<feature type="binding site" evidence="11">
    <location>
        <position position="117"/>
    </location>
    <ligand>
        <name>S-adenosyl-L-methionine</name>
        <dbReference type="ChEBI" id="CHEBI:59789"/>
    </ligand>
</feature>
<keyword evidence="4 11" id="KW-0949">S-adenosyl-L-methionine</keyword>
<feature type="active site" description="Proton acceptor" evidence="11">
    <location>
        <position position="218"/>
    </location>
</feature>
<accession>A0A7X5AM61</accession>
<dbReference type="Gene3D" id="3.40.50.150">
    <property type="entry name" value="Vaccinia Virus protein VP39"/>
    <property type="match status" value="1"/>
</dbReference>
<proteinExistence type="inferred from homology"/>
<dbReference type="InterPro" id="IPR002877">
    <property type="entry name" value="RNA_MeTrfase_FtsJ_dom"/>
</dbReference>